<dbReference type="AlphaFoldDB" id="A0AA35LHD6"/>
<organism evidence="1 2">
    <name type="scientific">Podarcis lilfordi</name>
    <name type="common">Lilford's wall lizard</name>
    <dbReference type="NCBI Taxonomy" id="74358"/>
    <lineage>
        <taxon>Eukaryota</taxon>
        <taxon>Metazoa</taxon>
        <taxon>Chordata</taxon>
        <taxon>Craniata</taxon>
        <taxon>Vertebrata</taxon>
        <taxon>Euteleostomi</taxon>
        <taxon>Lepidosauria</taxon>
        <taxon>Squamata</taxon>
        <taxon>Bifurcata</taxon>
        <taxon>Unidentata</taxon>
        <taxon>Episquamata</taxon>
        <taxon>Laterata</taxon>
        <taxon>Lacertibaenia</taxon>
        <taxon>Lacertidae</taxon>
        <taxon>Podarcis</taxon>
    </lineage>
</organism>
<name>A0AA35LHD6_9SAUR</name>
<evidence type="ECO:0000313" key="1">
    <source>
        <dbReference type="EMBL" id="CAI5796335.1"/>
    </source>
</evidence>
<evidence type="ECO:0000313" key="2">
    <source>
        <dbReference type="Proteomes" id="UP001178461"/>
    </source>
</evidence>
<accession>A0AA35LHD6</accession>
<keyword evidence="2" id="KW-1185">Reference proteome</keyword>
<proteinExistence type="predicted"/>
<dbReference type="EMBL" id="OX395142">
    <property type="protein sequence ID" value="CAI5796335.1"/>
    <property type="molecule type" value="Genomic_DNA"/>
</dbReference>
<gene>
    <name evidence="1" type="ORF">PODLI_1B026098</name>
</gene>
<protein>
    <recommendedName>
        <fullName evidence="3">SGNH hydrolase-type esterase domain-containing protein</fullName>
    </recommendedName>
</protein>
<dbReference type="InterPro" id="IPR036514">
    <property type="entry name" value="SGNH_hydro_sf"/>
</dbReference>
<evidence type="ECO:0008006" key="3">
    <source>
        <dbReference type="Google" id="ProtNLM"/>
    </source>
</evidence>
<sequence length="189" mass="21443">MKIWVIGHSIVHWTADYARSQNCGLNLNIHPKVRFYWMAQRGMRWRSLMPMLRSAAVTHDPPRVLIIHAGENDLVEQKGIALTLAARADLKSLHALYPSMTIGWSNLLPRLHWRGASNPSRLNYAVSKINRAMRNTMRQIGGFSIPHPTITSDRVDLFRGDGVHLTPLGNDVWLHVLRQALGDWIDCGV</sequence>
<dbReference type="Gene3D" id="3.40.50.1110">
    <property type="entry name" value="SGNH hydrolase"/>
    <property type="match status" value="1"/>
</dbReference>
<dbReference type="Proteomes" id="UP001178461">
    <property type="component" value="Chromosome 17"/>
</dbReference>
<reference evidence="1" key="1">
    <citation type="submission" date="2022-12" db="EMBL/GenBank/DDBJ databases">
        <authorList>
            <person name="Alioto T."/>
            <person name="Alioto T."/>
            <person name="Gomez Garrido J."/>
        </authorList>
    </citation>
    <scope>NUCLEOTIDE SEQUENCE</scope>
</reference>
<dbReference type="SUPFAM" id="SSF52266">
    <property type="entry name" value="SGNH hydrolase"/>
    <property type="match status" value="1"/>
</dbReference>